<dbReference type="PROSITE" id="PS50089">
    <property type="entry name" value="ZF_RING_2"/>
    <property type="match status" value="1"/>
</dbReference>
<comment type="catalytic activity">
    <reaction evidence="1">
        <text>S-ubiquitinyl-[E2 ubiquitin-conjugating enzyme]-L-cysteine + [acceptor protein]-L-lysine = [E2 ubiquitin-conjugating enzyme]-L-cysteine + N(6)-ubiquitinyl-[acceptor protein]-L-lysine.</text>
        <dbReference type="EC" id="2.3.2.27"/>
    </reaction>
</comment>
<evidence type="ECO:0000256" key="7">
    <source>
        <dbReference type="ARBA" id="ARBA00022833"/>
    </source>
</evidence>
<keyword evidence="7" id="KW-0862">Zinc</keyword>
<evidence type="ECO:0000256" key="9">
    <source>
        <dbReference type="SAM" id="MobiDB-lite"/>
    </source>
</evidence>
<dbReference type="SMART" id="SM00184">
    <property type="entry name" value="RING"/>
    <property type="match status" value="1"/>
</dbReference>
<dbReference type="GO" id="GO:0008270">
    <property type="term" value="F:zinc ion binding"/>
    <property type="evidence" value="ECO:0007669"/>
    <property type="project" value="UniProtKB-KW"/>
</dbReference>
<feature type="compositionally biased region" description="Polar residues" evidence="9">
    <location>
        <begin position="71"/>
        <end position="80"/>
    </location>
</feature>
<dbReference type="Gene3D" id="3.30.40.10">
    <property type="entry name" value="Zinc/RING finger domain, C3HC4 (zinc finger)"/>
    <property type="match status" value="1"/>
</dbReference>
<dbReference type="STRING" id="105231.A0A1Y1IDK6"/>
<reference evidence="11 12" key="1">
    <citation type="journal article" date="2014" name="Nat. Commun.">
        <title>Klebsormidium flaccidum genome reveals primary factors for plant terrestrial adaptation.</title>
        <authorList>
            <person name="Hori K."/>
            <person name="Maruyama F."/>
            <person name="Fujisawa T."/>
            <person name="Togashi T."/>
            <person name="Yamamoto N."/>
            <person name="Seo M."/>
            <person name="Sato S."/>
            <person name="Yamada T."/>
            <person name="Mori H."/>
            <person name="Tajima N."/>
            <person name="Moriyama T."/>
            <person name="Ikeuchi M."/>
            <person name="Watanabe M."/>
            <person name="Wada H."/>
            <person name="Kobayashi K."/>
            <person name="Saito M."/>
            <person name="Masuda T."/>
            <person name="Sasaki-Sekimoto Y."/>
            <person name="Mashiguchi K."/>
            <person name="Awai K."/>
            <person name="Shimojima M."/>
            <person name="Masuda S."/>
            <person name="Iwai M."/>
            <person name="Nobusawa T."/>
            <person name="Narise T."/>
            <person name="Kondo S."/>
            <person name="Saito H."/>
            <person name="Sato R."/>
            <person name="Murakawa M."/>
            <person name="Ihara Y."/>
            <person name="Oshima-Yamada Y."/>
            <person name="Ohtaka K."/>
            <person name="Satoh M."/>
            <person name="Sonobe K."/>
            <person name="Ishii M."/>
            <person name="Ohtani R."/>
            <person name="Kanamori-Sato M."/>
            <person name="Honoki R."/>
            <person name="Miyazaki D."/>
            <person name="Mochizuki H."/>
            <person name="Umetsu J."/>
            <person name="Higashi K."/>
            <person name="Shibata D."/>
            <person name="Kamiya Y."/>
            <person name="Sato N."/>
            <person name="Nakamura Y."/>
            <person name="Tabata S."/>
            <person name="Ida S."/>
            <person name="Kurokawa K."/>
            <person name="Ohta H."/>
        </authorList>
    </citation>
    <scope>NUCLEOTIDE SEQUENCE [LARGE SCALE GENOMIC DNA]</scope>
    <source>
        <strain evidence="11 12">NIES-2285</strain>
    </source>
</reference>
<dbReference type="AlphaFoldDB" id="A0A1Y1IDK6"/>
<dbReference type="Proteomes" id="UP000054558">
    <property type="component" value="Unassembled WGS sequence"/>
</dbReference>
<evidence type="ECO:0000256" key="1">
    <source>
        <dbReference type="ARBA" id="ARBA00000900"/>
    </source>
</evidence>
<dbReference type="InterPro" id="IPR001841">
    <property type="entry name" value="Znf_RING"/>
</dbReference>
<accession>A0A1Y1IDK6</accession>
<evidence type="ECO:0000256" key="6">
    <source>
        <dbReference type="ARBA" id="ARBA00022786"/>
    </source>
</evidence>
<keyword evidence="12" id="KW-1185">Reference proteome</keyword>
<dbReference type="PANTHER" id="PTHR46463">
    <property type="entry name" value="ZINC FINGER, RING/FYVE/PHD-TYPE"/>
    <property type="match status" value="1"/>
</dbReference>
<keyword evidence="5 8" id="KW-0863">Zinc-finger</keyword>
<keyword evidence="3" id="KW-0808">Transferase</keyword>
<dbReference type="InterPro" id="IPR013083">
    <property type="entry name" value="Znf_RING/FYVE/PHD"/>
</dbReference>
<feature type="region of interest" description="Disordered" evidence="9">
    <location>
        <begin position="54"/>
        <end position="114"/>
    </location>
</feature>
<evidence type="ECO:0000313" key="11">
    <source>
        <dbReference type="EMBL" id="GAQ89045.1"/>
    </source>
</evidence>
<evidence type="ECO:0000259" key="10">
    <source>
        <dbReference type="PROSITE" id="PS50089"/>
    </source>
</evidence>
<evidence type="ECO:0000256" key="3">
    <source>
        <dbReference type="ARBA" id="ARBA00022679"/>
    </source>
</evidence>
<dbReference type="PANTHER" id="PTHR46463:SF10">
    <property type="entry name" value="OS01G0926200 PROTEIN"/>
    <property type="match status" value="1"/>
</dbReference>
<evidence type="ECO:0000313" key="12">
    <source>
        <dbReference type="Proteomes" id="UP000054558"/>
    </source>
</evidence>
<evidence type="ECO:0000256" key="5">
    <source>
        <dbReference type="ARBA" id="ARBA00022771"/>
    </source>
</evidence>
<evidence type="ECO:0000256" key="4">
    <source>
        <dbReference type="ARBA" id="ARBA00022723"/>
    </source>
</evidence>
<dbReference type="Pfam" id="PF13639">
    <property type="entry name" value="zf-RING_2"/>
    <property type="match status" value="1"/>
</dbReference>
<proteinExistence type="predicted"/>
<dbReference type="CDD" id="cd23116">
    <property type="entry name" value="RING-H2_AIRP1-like"/>
    <property type="match status" value="1"/>
</dbReference>
<name>A0A1Y1IDK6_KLENI</name>
<keyword evidence="4" id="KW-0479">Metal-binding</keyword>
<sequence>MGALCCCPIPEDYWEEYGHPNSLQNCFGVRYCFRWCIRAYRTLIDPQNEHRLGGSPIHGTSASPSAVLLSPTRTDSTNPDSYRAPPMPLPFDHRNLRPRGPTGKGGSDRQQEGGEGMALLRRGVEVGSVTAPPKAEETETEETKKMANIKRNTSVMSFTDEECCPTCLDGYTEDNPKIQTACLHHFHLSCIYEWMERSNRCPVCDKEMMFDER</sequence>
<evidence type="ECO:0000256" key="2">
    <source>
        <dbReference type="ARBA" id="ARBA00012483"/>
    </source>
</evidence>
<dbReference type="SUPFAM" id="SSF57850">
    <property type="entry name" value="RING/U-box"/>
    <property type="match status" value="1"/>
</dbReference>
<dbReference type="GO" id="GO:0004842">
    <property type="term" value="F:ubiquitin-protein transferase activity"/>
    <property type="evidence" value="ECO:0000318"/>
    <property type="project" value="GO_Central"/>
</dbReference>
<dbReference type="OMA" id="SACVDIR"/>
<dbReference type="EMBL" id="DF237431">
    <property type="protein sequence ID" value="GAQ89045.1"/>
    <property type="molecule type" value="Genomic_DNA"/>
</dbReference>
<protein>
    <recommendedName>
        <fullName evidence="2">RING-type E3 ubiquitin transferase</fullName>
        <ecNumber evidence="2">2.3.2.27</ecNumber>
    </recommendedName>
</protein>
<keyword evidence="6" id="KW-0833">Ubl conjugation pathway</keyword>
<dbReference type="GO" id="GO:0061630">
    <property type="term" value="F:ubiquitin protein ligase activity"/>
    <property type="evidence" value="ECO:0007669"/>
    <property type="project" value="UniProtKB-EC"/>
</dbReference>
<evidence type="ECO:0000256" key="8">
    <source>
        <dbReference type="PROSITE-ProRule" id="PRU00175"/>
    </source>
</evidence>
<feature type="domain" description="RING-type" evidence="10">
    <location>
        <begin position="164"/>
        <end position="205"/>
    </location>
</feature>
<dbReference type="EC" id="2.3.2.27" evidence="2"/>
<gene>
    <name evidence="11" type="ORF">KFL_004820050</name>
</gene>
<dbReference type="OrthoDB" id="8062037at2759"/>
<organism evidence="11 12">
    <name type="scientific">Klebsormidium nitens</name>
    <name type="common">Green alga</name>
    <name type="synonym">Ulothrix nitens</name>
    <dbReference type="NCBI Taxonomy" id="105231"/>
    <lineage>
        <taxon>Eukaryota</taxon>
        <taxon>Viridiplantae</taxon>
        <taxon>Streptophyta</taxon>
        <taxon>Klebsormidiophyceae</taxon>
        <taxon>Klebsormidiales</taxon>
        <taxon>Klebsormidiaceae</taxon>
        <taxon>Klebsormidium</taxon>
    </lineage>
</organism>